<comment type="caution">
    <text evidence="1">The sequence shown here is derived from an EMBL/GenBank/DDBJ whole genome shotgun (WGS) entry which is preliminary data.</text>
</comment>
<evidence type="ECO:0000313" key="1">
    <source>
        <dbReference type="EMBL" id="PWG66773.1"/>
    </source>
</evidence>
<evidence type="ECO:0000313" key="2">
    <source>
        <dbReference type="Proteomes" id="UP000245876"/>
    </source>
</evidence>
<gene>
    <name evidence="1" type="ORF">DF196_02400</name>
</gene>
<keyword evidence="2" id="KW-1185">Reference proteome</keyword>
<sequence length="241" mass="26964">MGILVGMAIDYGDTLLNTAEAAKSLGMTASRVRKLVETGVLTGFKNGGTLLVTAKSVRRCQQRERKSGRPFSPKMAFAALYMISGKDVTWLTSKERYRLKTRLRKIDVESLLSACSRRAETREYWCLESRFDTVSDFIRISSATGSLADKFELVRVNDLEGYISRKSLEELSSKVRLREGVSQTNIRLRVTTDAIPGEGDSMPLAVCAADLSESGQVREHYAGMEKLNDLLEEYKRKDSRS</sequence>
<evidence type="ECO:0008006" key="3">
    <source>
        <dbReference type="Google" id="ProtNLM"/>
    </source>
</evidence>
<accession>A0A2U2NCE1</accession>
<dbReference type="AlphaFoldDB" id="A0A2U2NCE1"/>
<protein>
    <recommendedName>
        <fullName evidence="3">Helix-turn-helix domain-containing protein</fullName>
    </recommendedName>
</protein>
<organism evidence="1 2">
    <name type="scientific">Bifidobacterium callitrichidarum</name>
    <dbReference type="NCBI Taxonomy" id="2052941"/>
    <lineage>
        <taxon>Bacteria</taxon>
        <taxon>Bacillati</taxon>
        <taxon>Actinomycetota</taxon>
        <taxon>Actinomycetes</taxon>
        <taxon>Bifidobacteriales</taxon>
        <taxon>Bifidobacteriaceae</taxon>
        <taxon>Bifidobacterium</taxon>
    </lineage>
</organism>
<name>A0A2U2NCE1_9BIFI</name>
<dbReference type="EMBL" id="QFFM01000003">
    <property type="protein sequence ID" value="PWG66773.1"/>
    <property type="molecule type" value="Genomic_DNA"/>
</dbReference>
<reference evidence="1 2" key="1">
    <citation type="journal article" date="2018" name="Int. J. Syst. Evol. Microbiol.">
        <title>Bifidobacterium callitrichidarum sp. nov. from the faeces of the emperor tamarin (Saguinus imperator).</title>
        <authorList>
            <person name="Modesto M."/>
            <person name="Michelini S."/>
            <person name="Sansosti M.C."/>
            <person name="De Filippo C."/>
            <person name="Cavalieri D."/>
            <person name="Qvirist L."/>
            <person name="Andlid T."/>
            <person name="Spiezio C."/>
            <person name="Sandri C."/>
            <person name="Pascarelli S."/>
            <person name="Sgorbati B."/>
            <person name="Mattarelli P."/>
        </authorList>
    </citation>
    <scope>NUCLEOTIDE SEQUENCE [LARGE SCALE GENOMIC DNA]</scope>
    <source>
        <strain evidence="1 2">TRI 5</strain>
    </source>
</reference>
<proteinExistence type="predicted"/>
<dbReference type="Proteomes" id="UP000245876">
    <property type="component" value="Unassembled WGS sequence"/>
</dbReference>